<evidence type="ECO:0000259" key="2">
    <source>
        <dbReference type="Pfam" id="PF13839"/>
    </source>
</evidence>
<dbReference type="AlphaFoldDB" id="A0A067DG73"/>
<dbReference type="InterPro" id="IPR026057">
    <property type="entry name" value="TBL_C"/>
</dbReference>
<feature type="non-terminal residue" evidence="3">
    <location>
        <position position="1"/>
    </location>
</feature>
<sequence length="80" mass="9206">WWAPAKFDPVKSPMLFFEKDKPVIPPVQPNVGLDMIQYVEKTARPGSIKLFRTQSPRHFEGVDWDQGGSCQRLQPLLPEQ</sequence>
<feature type="non-terminal residue" evidence="3">
    <location>
        <position position="80"/>
    </location>
</feature>
<protein>
    <recommendedName>
        <fullName evidence="2">Trichome birefringence-like C-terminal domain-containing protein</fullName>
    </recommendedName>
</protein>
<evidence type="ECO:0000313" key="3">
    <source>
        <dbReference type="EMBL" id="KDO40550.1"/>
    </source>
</evidence>
<dbReference type="Pfam" id="PF13839">
    <property type="entry name" value="PC-Esterase"/>
    <property type="match status" value="1"/>
</dbReference>
<feature type="domain" description="Trichome birefringence-like C-terminal" evidence="2">
    <location>
        <begin position="35"/>
        <end position="77"/>
    </location>
</feature>
<gene>
    <name evidence="3" type="ORF">CISIN_1g042971mg</name>
</gene>
<name>A0A067DG73_CITSI</name>
<keyword evidence="4" id="KW-1185">Reference proteome</keyword>
<dbReference type="Proteomes" id="UP000027120">
    <property type="component" value="Unassembled WGS sequence"/>
</dbReference>
<dbReference type="STRING" id="2711.A0A067DG73"/>
<evidence type="ECO:0000256" key="1">
    <source>
        <dbReference type="ARBA" id="ARBA00007727"/>
    </source>
</evidence>
<reference evidence="3 4" key="1">
    <citation type="submission" date="2014-04" db="EMBL/GenBank/DDBJ databases">
        <authorList>
            <consortium name="International Citrus Genome Consortium"/>
            <person name="Gmitter F."/>
            <person name="Chen C."/>
            <person name="Farmerie W."/>
            <person name="Harkins T."/>
            <person name="Desany B."/>
            <person name="Mohiuddin M."/>
            <person name="Kodira C."/>
            <person name="Borodovsky M."/>
            <person name="Lomsadze A."/>
            <person name="Burns P."/>
            <person name="Jenkins J."/>
            <person name="Prochnik S."/>
            <person name="Shu S."/>
            <person name="Chapman J."/>
            <person name="Pitluck S."/>
            <person name="Schmutz J."/>
            <person name="Rokhsar D."/>
        </authorList>
    </citation>
    <scope>NUCLEOTIDE SEQUENCE</scope>
</reference>
<proteinExistence type="inferred from homology"/>
<dbReference type="EMBL" id="KK785911">
    <property type="protein sequence ID" value="KDO40550.1"/>
    <property type="molecule type" value="Genomic_DNA"/>
</dbReference>
<dbReference type="GO" id="GO:0016740">
    <property type="term" value="F:transferase activity"/>
    <property type="evidence" value="ECO:0007669"/>
    <property type="project" value="InterPro"/>
</dbReference>
<evidence type="ECO:0000313" key="4">
    <source>
        <dbReference type="Proteomes" id="UP000027120"/>
    </source>
</evidence>
<organism evidence="3 4">
    <name type="scientific">Citrus sinensis</name>
    <name type="common">Sweet orange</name>
    <name type="synonym">Citrus aurantium var. sinensis</name>
    <dbReference type="NCBI Taxonomy" id="2711"/>
    <lineage>
        <taxon>Eukaryota</taxon>
        <taxon>Viridiplantae</taxon>
        <taxon>Streptophyta</taxon>
        <taxon>Embryophyta</taxon>
        <taxon>Tracheophyta</taxon>
        <taxon>Spermatophyta</taxon>
        <taxon>Magnoliopsida</taxon>
        <taxon>eudicotyledons</taxon>
        <taxon>Gunneridae</taxon>
        <taxon>Pentapetalae</taxon>
        <taxon>rosids</taxon>
        <taxon>malvids</taxon>
        <taxon>Sapindales</taxon>
        <taxon>Rutaceae</taxon>
        <taxon>Aurantioideae</taxon>
        <taxon>Citrus</taxon>
    </lineage>
</organism>
<accession>A0A067DG73</accession>
<comment type="similarity">
    <text evidence="1">Belongs to the PC-esterase family. TBL subfamily.</text>
</comment>